<dbReference type="EMBL" id="VNJI01000002">
    <property type="protein sequence ID" value="TVY11611.1"/>
    <property type="molecule type" value="Genomic_DNA"/>
</dbReference>
<dbReference type="InterPro" id="IPR039653">
    <property type="entry name" value="Prenyltransferase"/>
</dbReference>
<evidence type="ECO:0000256" key="6">
    <source>
        <dbReference type="ARBA" id="ARBA00022692"/>
    </source>
</evidence>
<dbReference type="InterPro" id="IPR000537">
    <property type="entry name" value="UbiA_prenyltransferase"/>
</dbReference>
<dbReference type="CDD" id="cd13959">
    <property type="entry name" value="PT_UbiA_COQ2"/>
    <property type="match status" value="1"/>
</dbReference>
<gene>
    <name evidence="11" type="ORF">FPZ49_02610</name>
</gene>
<feature type="transmembrane region" description="Helical" evidence="10">
    <location>
        <begin position="212"/>
        <end position="229"/>
    </location>
</feature>
<name>A0A559KHL6_9BACL</name>
<dbReference type="NCBIfam" id="TIGR01475">
    <property type="entry name" value="ubiA_other"/>
    <property type="match status" value="1"/>
</dbReference>
<dbReference type="Gene3D" id="1.20.120.1780">
    <property type="entry name" value="UbiA prenyltransferase"/>
    <property type="match status" value="1"/>
</dbReference>
<evidence type="ECO:0000256" key="10">
    <source>
        <dbReference type="SAM" id="Phobius"/>
    </source>
</evidence>
<dbReference type="PANTHER" id="PTHR11048:SF28">
    <property type="entry name" value="4-HYDROXYBENZOATE POLYPRENYLTRANSFERASE, MITOCHONDRIAL"/>
    <property type="match status" value="1"/>
</dbReference>
<evidence type="ECO:0000256" key="9">
    <source>
        <dbReference type="ARBA" id="ARBA00034524"/>
    </source>
</evidence>
<protein>
    <recommendedName>
        <fullName evidence="9">4-hydroxybenzoate polyprenyltransferase</fullName>
        <ecNumber evidence="9">2.5.1.39</ecNumber>
    </recommendedName>
</protein>
<keyword evidence="4" id="KW-1003">Cell membrane</keyword>
<dbReference type="GO" id="GO:0008412">
    <property type="term" value="F:4-hydroxybenzoate polyprenyltransferase activity"/>
    <property type="evidence" value="ECO:0007669"/>
    <property type="project" value="UniProtKB-EC"/>
</dbReference>
<evidence type="ECO:0000256" key="7">
    <source>
        <dbReference type="ARBA" id="ARBA00022989"/>
    </source>
</evidence>
<evidence type="ECO:0000256" key="3">
    <source>
        <dbReference type="ARBA" id="ARBA00005985"/>
    </source>
</evidence>
<evidence type="ECO:0000256" key="2">
    <source>
        <dbReference type="ARBA" id="ARBA00004141"/>
    </source>
</evidence>
<organism evidence="11 12">
    <name type="scientific">Paenibacillus cremeus</name>
    <dbReference type="NCBI Taxonomy" id="2163881"/>
    <lineage>
        <taxon>Bacteria</taxon>
        <taxon>Bacillati</taxon>
        <taxon>Bacillota</taxon>
        <taxon>Bacilli</taxon>
        <taxon>Bacillales</taxon>
        <taxon>Paenibacillaceae</taxon>
        <taxon>Paenibacillus</taxon>
    </lineage>
</organism>
<comment type="caution">
    <text evidence="11">The sequence shown here is derived from an EMBL/GenBank/DDBJ whole genome shotgun (WGS) entry which is preliminary data.</text>
</comment>
<evidence type="ECO:0000256" key="5">
    <source>
        <dbReference type="ARBA" id="ARBA00022679"/>
    </source>
</evidence>
<comment type="similarity">
    <text evidence="3">Belongs to the UbiA prenyltransferase family.</text>
</comment>
<dbReference type="Pfam" id="PF01040">
    <property type="entry name" value="UbiA"/>
    <property type="match status" value="1"/>
</dbReference>
<evidence type="ECO:0000256" key="4">
    <source>
        <dbReference type="ARBA" id="ARBA00022519"/>
    </source>
</evidence>
<dbReference type="FunFam" id="1.10.357.140:FF:000008">
    <property type="entry name" value="4-hydroxybenzoate octaprenyltransferase"/>
    <property type="match status" value="1"/>
</dbReference>
<evidence type="ECO:0000313" key="12">
    <source>
        <dbReference type="Proteomes" id="UP000317036"/>
    </source>
</evidence>
<dbReference type="InterPro" id="IPR006371">
    <property type="entry name" value="Polyprenyltransferase_UbiA-li"/>
</dbReference>
<dbReference type="GO" id="GO:0005886">
    <property type="term" value="C:plasma membrane"/>
    <property type="evidence" value="ECO:0007669"/>
    <property type="project" value="TreeGrafter"/>
</dbReference>
<dbReference type="EC" id="2.5.1.39" evidence="9"/>
<proteinExistence type="inferred from homology"/>
<dbReference type="GO" id="GO:0006744">
    <property type="term" value="P:ubiquinone biosynthetic process"/>
    <property type="evidence" value="ECO:0007669"/>
    <property type="project" value="TreeGrafter"/>
</dbReference>
<feature type="transmembrane region" description="Helical" evidence="10">
    <location>
        <begin position="114"/>
        <end position="131"/>
    </location>
</feature>
<dbReference type="Proteomes" id="UP000317036">
    <property type="component" value="Unassembled WGS sequence"/>
</dbReference>
<keyword evidence="12" id="KW-1185">Reference proteome</keyword>
<dbReference type="Gene3D" id="1.10.357.140">
    <property type="entry name" value="UbiA prenyltransferase"/>
    <property type="match status" value="1"/>
</dbReference>
<reference evidence="11 12" key="1">
    <citation type="submission" date="2019-07" db="EMBL/GenBank/DDBJ databases">
        <authorList>
            <person name="Kim J."/>
        </authorList>
    </citation>
    <scope>NUCLEOTIDE SEQUENCE [LARGE SCALE GENOMIC DNA]</scope>
    <source>
        <strain evidence="11 12">JC52</strain>
    </source>
</reference>
<dbReference type="OrthoDB" id="9782418at2"/>
<feature type="transmembrane region" description="Helical" evidence="10">
    <location>
        <begin position="235"/>
        <end position="255"/>
    </location>
</feature>
<feature type="transmembrane region" description="Helical" evidence="10">
    <location>
        <begin position="88"/>
        <end position="108"/>
    </location>
</feature>
<feature type="transmembrane region" description="Helical" evidence="10">
    <location>
        <begin position="138"/>
        <end position="158"/>
    </location>
</feature>
<evidence type="ECO:0000256" key="8">
    <source>
        <dbReference type="ARBA" id="ARBA00023136"/>
    </source>
</evidence>
<accession>A0A559KHL6</accession>
<dbReference type="AlphaFoldDB" id="A0A559KHL6"/>
<sequence>MVWKKTKIFLEMIKIEHTLFALPFAFMGALLGSVVNFGHLPSWSQIGWILLAMVGARSAAMGLNRIIDKVFDAKNPRTAMRAIPAGLISSKEAIIFVIVSFLLLFWAAAKLNPLCVKLLPIAVFFLVFYSYTKRFTWACHLFLGLTIALAPLGGWVAVTGSISAPAVVFYVAIVFWLAGFDVIYACQDTEFDRKEGLHSIPSRFGIPKALRLARWFHLITAAGFIALYLMTSLSWVYLVGVIISYALLMYEHYIVKPNDLTRVNTAFFTMNSALSMALFVFTLVDLVVFGR</sequence>
<dbReference type="FunFam" id="1.20.120.1780:FF:000001">
    <property type="entry name" value="4-hydroxybenzoate octaprenyltransferase"/>
    <property type="match status" value="1"/>
</dbReference>
<dbReference type="InterPro" id="IPR044878">
    <property type="entry name" value="UbiA_sf"/>
</dbReference>
<keyword evidence="5 11" id="KW-0808">Transferase</keyword>
<evidence type="ECO:0000313" key="11">
    <source>
        <dbReference type="EMBL" id="TVY11611.1"/>
    </source>
</evidence>
<feature type="transmembrane region" description="Helical" evidence="10">
    <location>
        <begin position="267"/>
        <end position="289"/>
    </location>
</feature>
<keyword evidence="7 10" id="KW-1133">Transmembrane helix</keyword>
<feature type="transmembrane region" description="Helical" evidence="10">
    <location>
        <begin position="164"/>
        <end position="184"/>
    </location>
</feature>
<comment type="subcellular location">
    <subcellularLocation>
        <location evidence="2">Membrane</location>
        <topology evidence="2">Multi-pass membrane protein</topology>
    </subcellularLocation>
</comment>
<dbReference type="PANTHER" id="PTHR11048">
    <property type="entry name" value="PRENYLTRANSFERASES"/>
    <property type="match status" value="1"/>
</dbReference>
<comment type="cofactor">
    <cofactor evidence="1">
        <name>Mg(2+)</name>
        <dbReference type="ChEBI" id="CHEBI:18420"/>
    </cofactor>
</comment>
<evidence type="ECO:0000256" key="1">
    <source>
        <dbReference type="ARBA" id="ARBA00001946"/>
    </source>
</evidence>
<keyword evidence="4" id="KW-0997">Cell inner membrane</keyword>
<feature type="transmembrane region" description="Helical" evidence="10">
    <location>
        <begin position="20"/>
        <end position="40"/>
    </location>
</feature>
<keyword evidence="6 10" id="KW-0812">Transmembrane</keyword>
<keyword evidence="8 10" id="KW-0472">Membrane</keyword>
<feature type="transmembrane region" description="Helical" evidence="10">
    <location>
        <begin position="46"/>
        <end position="67"/>
    </location>
</feature>
<dbReference type="RefSeq" id="WP_144842877.1">
    <property type="nucleotide sequence ID" value="NZ_VNJI01000002.1"/>
</dbReference>